<organism evidence="2 3">
    <name type="scientific">Janibacter indicus</name>
    <dbReference type="NCBI Taxonomy" id="857417"/>
    <lineage>
        <taxon>Bacteria</taxon>
        <taxon>Bacillati</taxon>
        <taxon>Actinomycetota</taxon>
        <taxon>Actinomycetes</taxon>
        <taxon>Micrococcales</taxon>
        <taxon>Intrasporangiaceae</taxon>
        <taxon>Janibacter</taxon>
    </lineage>
</organism>
<dbReference type="Pfam" id="PF03473">
    <property type="entry name" value="MOSC"/>
    <property type="match status" value="1"/>
</dbReference>
<keyword evidence="3" id="KW-1185">Reference proteome</keyword>
<sequence length="268" mass="29620">MRVTQLRLYPVKSLGGSDVESARVEPWGIEGDRRWGLVEPSGEKVTARDEHSLLRLRAEQVDEETIRIHDGEESILVDIPLGLPPVPVSHSRQGFAVPADQDVSEWISDHIGRPLRLVWQEDPSVRRVSGAHGGLEGDTLSLADAGPLLMTTEVSLARLQEWMAEQDDAPPEPLSMVRFRPNVVIDGDEPFAEDGWATVRIGDLGFRTAEVCDRCVMTTIDPVTLATGKEPILTLSQHRRWDGKTWFGTRLVPMGEGEIRVGDEVAPG</sequence>
<dbReference type="GO" id="GO:0030170">
    <property type="term" value="F:pyridoxal phosphate binding"/>
    <property type="evidence" value="ECO:0007669"/>
    <property type="project" value="InterPro"/>
</dbReference>
<dbReference type="GO" id="GO:0030151">
    <property type="term" value="F:molybdenum ion binding"/>
    <property type="evidence" value="ECO:0007669"/>
    <property type="project" value="InterPro"/>
</dbReference>
<protein>
    <submittedName>
        <fullName evidence="2">Sulfurase</fullName>
    </submittedName>
</protein>
<dbReference type="PANTHER" id="PTHR14237:SF19">
    <property type="entry name" value="MITOCHONDRIAL AMIDOXIME REDUCING COMPONENT 1"/>
    <property type="match status" value="1"/>
</dbReference>
<dbReference type="InterPro" id="IPR011037">
    <property type="entry name" value="Pyrv_Knase-like_insert_dom_sf"/>
</dbReference>
<dbReference type="GO" id="GO:0003824">
    <property type="term" value="F:catalytic activity"/>
    <property type="evidence" value="ECO:0007669"/>
    <property type="project" value="InterPro"/>
</dbReference>
<name>A0A1L3MFK0_9MICO</name>
<dbReference type="SUPFAM" id="SSF50800">
    <property type="entry name" value="PK beta-barrel domain-like"/>
    <property type="match status" value="1"/>
</dbReference>
<dbReference type="AlphaFoldDB" id="A0A1L3MFK0"/>
<accession>A0A1L3MFK0</accession>
<dbReference type="PANTHER" id="PTHR14237">
    <property type="entry name" value="MOLYBDOPTERIN COFACTOR SULFURASE MOSC"/>
    <property type="match status" value="1"/>
</dbReference>
<dbReference type="InterPro" id="IPR005302">
    <property type="entry name" value="MoCF_Sase_C"/>
</dbReference>
<proteinExistence type="predicted"/>
<dbReference type="PROSITE" id="PS51340">
    <property type="entry name" value="MOSC"/>
    <property type="match status" value="1"/>
</dbReference>
<dbReference type="EMBL" id="CP013290">
    <property type="protein sequence ID" value="APH01141.1"/>
    <property type="molecule type" value="Genomic_DNA"/>
</dbReference>
<dbReference type="Proteomes" id="UP000182938">
    <property type="component" value="Chromosome"/>
</dbReference>
<gene>
    <name evidence="2" type="ORF">ASJ30_05960</name>
</gene>
<dbReference type="RefSeq" id="WP_072624301.1">
    <property type="nucleotide sequence ID" value="NZ_CP013290.1"/>
</dbReference>
<reference evidence="2 3" key="1">
    <citation type="submission" date="2015-11" db="EMBL/GenBank/DDBJ databases">
        <authorList>
            <person name="Zhang Y."/>
            <person name="Guo Z."/>
        </authorList>
    </citation>
    <scope>NUCLEOTIDE SEQUENCE [LARGE SCALE GENOMIC DNA]</scope>
    <source>
        <strain evidence="2 3">YFY001</strain>
    </source>
</reference>
<dbReference type="InterPro" id="IPR005303">
    <property type="entry name" value="MOCOS_middle"/>
</dbReference>
<evidence type="ECO:0000259" key="1">
    <source>
        <dbReference type="PROSITE" id="PS51340"/>
    </source>
</evidence>
<dbReference type="KEGG" id="jte:ASJ30_05960"/>
<evidence type="ECO:0000313" key="3">
    <source>
        <dbReference type="Proteomes" id="UP000182938"/>
    </source>
</evidence>
<evidence type="ECO:0000313" key="2">
    <source>
        <dbReference type="EMBL" id="APH01141.1"/>
    </source>
</evidence>
<feature type="domain" description="MOSC" evidence="1">
    <location>
        <begin position="122"/>
        <end position="268"/>
    </location>
</feature>
<dbReference type="Pfam" id="PF03476">
    <property type="entry name" value="MOSC_N"/>
    <property type="match status" value="1"/>
</dbReference>